<dbReference type="Proteomes" id="UP000002307">
    <property type="component" value="Chromosome"/>
</dbReference>
<proteinExistence type="predicted"/>
<evidence type="ECO:0000313" key="2">
    <source>
        <dbReference type="EMBL" id="ACP54835.1"/>
    </source>
</evidence>
<gene>
    <name evidence="2" type="ordered locus">M1627_0902</name>
</gene>
<dbReference type="PANTHER" id="PTHR34236:SF1">
    <property type="entry name" value="DIMETHYL SULFOXIDE REDUCTASE TRANSCRIPTIONAL ACTIVATOR"/>
    <property type="match status" value="1"/>
</dbReference>
<accession>C3N4B0</accession>
<dbReference type="PANTHER" id="PTHR34236">
    <property type="entry name" value="DIMETHYL SULFOXIDE REDUCTASE TRANSCRIPTIONAL ACTIVATOR"/>
    <property type="match status" value="1"/>
</dbReference>
<evidence type="ECO:0000259" key="1">
    <source>
        <dbReference type="Pfam" id="PF04967"/>
    </source>
</evidence>
<dbReference type="AlphaFoldDB" id="C3N4B0"/>
<protein>
    <submittedName>
        <fullName evidence="2">Bacterio-opsin activator HTH domain protein</fullName>
    </submittedName>
</protein>
<name>C3N4B0_SACI3</name>
<dbReference type="GeneID" id="7814754"/>
<dbReference type="Pfam" id="PF04967">
    <property type="entry name" value="HTH_10"/>
    <property type="match status" value="1"/>
</dbReference>
<feature type="domain" description="HTH bat-type" evidence="1">
    <location>
        <begin position="168"/>
        <end position="220"/>
    </location>
</feature>
<dbReference type="HOGENOM" id="CLU_099316_0_0_2"/>
<dbReference type="RefSeq" id="WP_012718647.1">
    <property type="nucleotide sequence ID" value="NC_012632.1"/>
</dbReference>
<sequence>MLKILEIKTKLKHYDCWSTLCEAYLCTGKIHYAIKINNSEILEIATLKFRDIELLRNFINISTKKNIIDILYFKRNFNNNVEIMYTLNYDETARRVLEIFHPILEEVIPMDGFEFWTLFLIIRRKSELSSIVTTLVDSLEAKNIKVLDLYYNLYELNSIIDRVVMPLLSDRENEILYKAYTKGFFETPRNITITELANEIGISKTAFLKILRNSIKKLIKSYFSKVAT</sequence>
<reference evidence="2 3" key="1">
    <citation type="journal article" date="2009" name="Proc. Natl. Acad. Sci. U.S.A.">
        <title>Biogeography of the Sulfolobus islandicus pan-genome.</title>
        <authorList>
            <person name="Reno M.L."/>
            <person name="Held N.L."/>
            <person name="Fields C.J."/>
            <person name="Burke P.V."/>
            <person name="Whitaker R.J."/>
        </authorList>
    </citation>
    <scope>NUCLEOTIDE SEQUENCE [LARGE SCALE GENOMIC DNA]</scope>
    <source>
        <strain evidence="2 3">M.16.27</strain>
    </source>
</reference>
<organism evidence="2 3">
    <name type="scientific">Saccharolobus islandicus (strain M.16.27)</name>
    <name type="common">Sulfolobus islandicus</name>
    <dbReference type="NCBI Taxonomy" id="427318"/>
    <lineage>
        <taxon>Archaea</taxon>
        <taxon>Thermoproteota</taxon>
        <taxon>Thermoprotei</taxon>
        <taxon>Sulfolobales</taxon>
        <taxon>Sulfolobaceae</taxon>
        <taxon>Saccharolobus</taxon>
    </lineage>
</organism>
<dbReference type="InterPro" id="IPR007050">
    <property type="entry name" value="HTH_bacterioopsin"/>
</dbReference>
<evidence type="ECO:0000313" key="3">
    <source>
        <dbReference type="Proteomes" id="UP000002307"/>
    </source>
</evidence>
<dbReference type="KEGG" id="sim:M1627_0902"/>
<dbReference type="EMBL" id="CP001401">
    <property type="protein sequence ID" value="ACP54835.1"/>
    <property type="molecule type" value="Genomic_DNA"/>
</dbReference>